<evidence type="ECO:0000313" key="1">
    <source>
        <dbReference type="EMBL" id="KDR38176.1"/>
    </source>
</evidence>
<dbReference type="Gene3D" id="3.30.530.20">
    <property type="match status" value="1"/>
</dbReference>
<name>A0A069PLN9_9BURK</name>
<keyword evidence="2" id="KW-1185">Reference proteome</keyword>
<dbReference type="PANTHER" id="PTHR39332:SF7">
    <property type="entry name" value="SRPBCC FAMILY PROTEIN"/>
    <property type="match status" value="1"/>
</dbReference>
<dbReference type="AlphaFoldDB" id="A0A069PLN9"/>
<dbReference type="Pfam" id="PF14224">
    <property type="entry name" value="DUF4331"/>
    <property type="match status" value="2"/>
</dbReference>
<reference evidence="1 2" key="1">
    <citation type="submission" date="2014-03" db="EMBL/GenBank/DDBJ databases">
        <title>Draft Genome Sequences of Four Burkholderia Strains.</title>
        <authorList>
            <person name="Liu X.Y."/>
            <person name="Li C.X."/>
            <person name="Xu J.H."/>
        </authorList>
    </citation>
    <scope>NUCLEOTIDE SEQUENCE [LARGE SCALE GENOMIC DNA]</scope>
    <source>
        <strain evidence="1 2">DSM 50014</strain>
    </source>
</reference>
<dbReference type="SUPFAM" id="SSF55961">
    <property type="entry name" value="Bet v1-like"/>
    <property type="match status" value="1"/>
</dbReference>
<evidence type="ECO:0000313" key="2">
    <source>
        <dbReference type="Proteomes" id="UP000027466"/>
    </source>
</evidence>
<dbReference type="InterPro" id="IPR019587">
    <property type="entry name" value="Polyketide_cyclase/dehydratase"/>
</dbReference>
<gene>
    <name evidence="1" type="ORF">BG61_02945</name>
</gene>
<proteinExistence type="predicted"/>
<dbReference type="EMBL" id="JFHC01000103">
    <property type="protein sequence ID" value="KDR38176.1"/>
    <property type="molecule type" value="Genomic_DNA"/>
</dbReference>
<protein>
    <submittedName>
        <fullName evidence="1">MxaD</fullName>
    </submittedName>
</protein>
<dbReference type="RefSeq" id="WP_051673007.1">
    <property type="nucleotide sequence ID" value="NZ_CADFFX010000051.1"/>
</dbReference>
<dbReference type="Proteomes" id="UP000027466">
    <property type="component" value="Unassembled WGS sequence"/>
</dbReference>
<dbReference type="Pfam" id="PF10604">
    <property type="entry name" value="Polyketide_cyc2"/>
    <property type="match status" value="1"/>
</dbReference>
<dbReference type="InterPro" id="IPR023393">
    <property type="entry name" value="START-like_dom_sf"/>
</dbReference>
<accession>A0A069PLN9</accession>
<sequence length="502" mass="54792">MSDHVDGPRSIGDPAIDLSDLFAFASPENAARTVVAACVFPSAGTSAMFSNAVNHSIVIRRASVGGLGNAAKFRTGSEEFRFSCRFGPLEQGHDGAKPTQRGACTLPDGQTLPFTVNDEKGVSTPDNTYRVYAGLRSDPFFLAWIFASMKKVPNLLQHDNVLCIVIEFDTRRVLDPTKGSLFGLIAETSPLPHAGSLIGHDPPRFDWVGRPEQTNMRLNNSAMKGTDDLRDLWNQQTPFAISERLRPVFRERMLDSLTIWDMRDGKAQWAPEALAASAEVFLDDFLLFDVAKPITDTSFLEIEKSTLNGRPYQTGGGRTIDANVIDILLTWMVNHDQGAFLQGGATGATRPGTKVFPYMASPNMELQTVADSVDVSAPPDQVWALVGIFGGTWHPLIAKIQVTGAGIGQLRTIETIDGKQIVERLEAIDNDQRQYRYTMVSGVPASDYTGTLDVKPKGTGSTVTWRVQYRADGQPDIIVKTVVTTLLKTGLDSLKSRFGAPK</sequence>
<comment type="caution">
    <text evidence="1">The sequence shown here is derived from an EMBL/GenBank/DDBJ whole genome shotgun (WGS) entry which is preliminary data.</text>
</comment>
<organism evidence="1 2">
    <name type="scientific">Caballeronia glathei</name>
    <dbReference type="NCBI Taxonomy" id="60547"/>
    <lineage>
        <taxon>Bacteria</taxon>
        <taxon>Pseudomonadati</taxon>
        <taxon>Pseudomonadota</taxon>
        <taxon>Betaproteobacteria</taxon>
        <taxon>Burkholderiales</taxon>
        <taxon>Burkholderiaceae</taxon>
        <taxon>Caballeronia</taxon>
    </lineage>
</organism>
<dbReference type="PANTHER" id="PTHR39332">
    <property type="entry name" value="BLL4707 PROTEIN"/>
    <property type="match status" value="1"/>
</dbReference>
<dbReference type="InterPro" id="IPR025566">
    <property type="entry name" value="DUF4331"/>
</dbReference>
<dbReference type="CDD" id="cd07821">
    <property type="entry name" value="PYR_PYL_RCAR_like"/>
    <property type="match status" value="1"/>
</dbReference>